<evidence type="ECO:0000313" key="6">
    <source>
        <dbReference type="Proteomes" id="UP000051820"/>
    </source>
</evidence>
<proteinExistence type="predicted"/>
<dbReference type="Gene3D" id="1.10.10.60">
    <property type="entry name" value="Homeodomain-like"/>
    <property type="match status" value="1"/>
</dbReference>
<dbReference type="Proteomes" id="UP000051820">
    <property type="component" value="Unassembled WGS sequence"/>
</dbReference>
<dbReference type="SUPFAM" id="SSF46689">
    <property type="entry name" value="Homeodomain-like"/>
    <property type="match status" value="2"/>
</dbReference>
<dbReference type="InterPro" id="IPR009057">
    <property type="entry name" value="Homeodomain-like_sf"/>
</dbReference>
<dbReference type="GO" id="GO:0043565">
    <property type="term" value="F:sequence-specific DNA binding"/>
    <property type="evidence" value="ECO:0007669"/>
    <property type="project" value="InterPro"/>
</dbReference>
<dbReference type="InterPro" id="IPR018060">
    <property type="entry name" value="HTH_AraC"/>
</dbReference>
<feature type="domain" description="HTH araC/xylS-type" evidence="4">
    <location>
        <begin position="303"/>
        <end position="401"/>
    </location>
</feature>
<dbReference type="InterPro" id="IPR018062">
    <property type="entry name" value="HTH_AraC-typ_CS"/>
</dbReference>
<accession>A0A0R1W369</accession>
<dbReference type="PANTHER" id="PTHR43280">
    <property type="entry name" value="ARAC-FAMILY TRANSCRIPTIONAL REGULATOR"/>
    <property type="match status" value="1"/>
</dbReference>
<evidence type="ECO:0000256" key="3">
    <source>
        <dbReference type="ARBA" id="ARBA00023163"/>
    </source>
</evidence>
<reference evidence="5 6" key="1">
    <citation type="journal article" date="2015" name="Genome Announc.">
        <title>Expanding the biotechnology potential of lactobacilli through comparative genomics of 213 strains and associated genera.</title>
        <authorList>
            <person name="Sun Z."/>
            <person name="Harris H.M."/>
            <person name="McCann A."/>
            <person name="Guo C."/>
            <person name="Argimon S."/>
            <person name="Zhang W."/>
            <person name="Yang X."/>
            <person name="Jeffery I.B."/>
            <person name="Cooney J.C."/>
            <person name="Kagawa T.F."/>
            <person name="Liu W."/>
            <person name="Song Y."/>
            <person name="Salvetti E."/>
            <person name="Wrobel A."/>
            <person name="Rasinkangas P."/>
            <person name="Parkhill J."/>
            <person name="Rea M.C."/>
            <person name="O'Sullivan O."/>
            <person name="Ritari J."/>
            <person name="Douillard F.P."/>
            <person name="Paul Ross R."/>
            <person name="Yang R."/>
            <person name="Briner A.E."/>
            <person name="Felis G.E."/>
            <person name="de Vos W.M."/>
            <person name="Barrangou R."/>
            <person name="Klaenhammer T.R."/>
            <person name="Caufield P.W."/>
            <person name="Cui Y."/>
            <person name="Zhang H."/>
            <person name="O'Toole P.W."/>
        </authorList>
    </citation>
    <scope>NUCLEOTIDE SEQUENCE [LARGE SCALE GENOMIC DNA]</scope>
    <source>
        <strain evidence="5 6">DSM 5007</strain>
    </source>
</reference>
<evidence type="ECO:0000259" key="4">
    <source>
        <dbReference type="PROSITE" id="PS01124"/>
    </source>
</evidence>
<dbReference type="GO" id="GO:0003700">
    <property type="term" value="F:DNA-binding transcription factor activity"/>
    <property type="evidence" value="ECO:0007669"/>
    <property type="project" value="InterPro"/>
</dbReference>
<keyword evidence="6" id="KW-1185">Reference proteome</keyword>
<evidence type="ECO:0000256" key="1">
    <source>
        <dbReference type="ARBA" id="ARBA00023015"/>
    </source>
</evidence>
<dbReference type="STRING" id="1423807.FD16_GL001157"/>
<dbReference type="eggNOG" id="COG2207">
    <property type="taxonomic scope" value="Bacteria"/>
</dbReference>
<gene>
    <name evidence="5" type="ORF">FD16_GL001157</name>
</gene>
<dbReference type="PROSITE" id="PS01124">
    <property type="entry name" value="HTH_ARAC_FAMILY_2"/>
    <property type="match status" value="1"/>
</dbReference>
<evidence type="ECO:0000313" key="5">
    <source>
        <dbReference type="EMBL" id="KRM10555.1"/>
    </source>
</evidence>
<comment type="caution">
    <text evidence="5">The sequence shown here is derived from an EMBL/GenBank/DDBJ whole genome shotgun (WGS) entry which is preliminary data.</text>
</comment>
<dbReference type="AlphaFoldDB" id="A0A0R1W369"/>
<dbReference type="PANTHER" id="PTHR43280:SF34">
    <property type="entry name" value="ARAC-FAMILY TRANSCRIPTIONAL REGULATOR"/>
    <property type="match status" value="1"/>
</dbReference>
<evidence type="ECO:0000256" key="2">
    <source>
        <dbReference type="ARBA" id="ARBA00023125"/>
    </source>
</evidence>
<organism evidence="5 6">
    <name type="scientific">Paucilactobacillus suebicus DSM 5007 = KCTC 3549</name>
    <dbReference type="NCBI Taxonomy" id="1423807"/>
    <lineage>
        <taxon>Bacteria</taxon>
        <taxon>Bacillati</taxon>
        <taxon>Bacillota</taxon>
        <taxon>Bacilli</taxon>
        <taxon>Lactobacillales</taxon>
        <taxon>Lactobacillaceae</taxon>
        <taxon>Paucilactobacillus</taxon>
    </lineage>
</organism>
<keyword evidence="2" id="KW-0238">DNA-binding</keyword>
<dbReference type="Pfam" id="PF12833">
    <property type="entry name" value="HTH_18"/>
    <property type="match status" value="1"/>
</dbReference>
<sequence length="419" mass="48016">MKALPKMFEQITFNLNKMKRIKLPMDLKHLYIKALEVPAIEFKITDRSPKIVFKQGNILTSAYISIIKKMPSDQILSIQRHSQNLFSICVNSKDSRYIFGPVMLTDATPNTQMKEQEKTIYLPQLLNSYPLPREQCINQLLVFTNMLDLSFTYDDLETAFQQTTPSDEFSDKLVLVNFKDEGAHVSYAYEKALKTAVEIGKPSMIHDAFVGLVNSGRIGILSDESDLRNIKDWGIICTSVTLRAAIDSGMDYDQAYSLNDHYVRNLETLKTYDEVMNTIEKMLRDMAQRVSQLKSVHLSAPVRRAYEILMNEPETRITVQQLSNQLGISSHYLSNMFKNEVGVPLSKFKMLVKINRSLEILQTTNLPLSEIAAIMNFSDQAHLTREFEKYVGVSPSQARIHPHTTDDWHLYNFLKINIG</sequence>
<protein>
    <submittedName>
        <fullName evidence="5">AraC family transcriptional regulator</fullName>
    </submittedName>
</protein>
<dbReference type="PROSITE" id="PS00041">
    <property type="entry name" value="HTH_ARAC_FAMILY_1"/>
    <property type="match status" value="1"/>
</dbReference>
<dbReference type="SMART" id="SM00342">
    <property type="entry name" value="HTH_ARAC"/>
    <property type="match status" value="1"/>
</dbReference>
<name>A0A0R1W369_9LACO</name>
<keyword evidence="3" id="KW-0804">Transcription</keyword>
<keyword evidence="1" id="KW-0805">Transcription regulation</keyword>
<dbReference type="PATRIC" id="fig|1423807.3.peg.1177"/>
<dbReference type="EMBL" id="AZGF01000027">
    <property type="protein sequence ID" value="KRM10555.1"/>
    <property type="molecule type" value="Genomic_DNA"/>
</dbReference>